<comment type="function">
    <text evidence="14">Catalyzes the reduction of the glycolytic intermediate dihydroxyacetone phosphate (DHAP) to sn-glycerol 3-phosphate (G3P), the key precursor for phospholipid synthesis.</text>
</comment>
<dbReference type="PROSITE" id="PS00957">
    <property type="entry name" value="NAD_G3PDH"/>
    <property type="match status" value="1"/>
</dbReference>
<feature type="binding site" evidence="14">
    <location>
        <position position="144"/>
    </location>
    <ligand>
        <name>sn-glycerol 3-phosphate</name>
        <dbReference type="ChEBI" id="CHEBI:57597"/>
    </ligand>
</feature>
<evidence type="ECO:0000256" key="4">
    <source>
        <dbReference type="ARBA" id="ARBA00022857"/>
    </source>
</evidence>
<name>A0A0R1QDF2_9LACO</name>
<feature type="domain" description="Glycerol-3-phosphate dehydrogenase NAD-dependent C-terminal" evidence="20">
    <location>
        <begin position="188"/>
        <end position="328"/>
    </location>
</feature>
<dbReference type="STRING" id="1423812.FD20_GL000947"/>
<evidence type="ECO:0000256" key="10">
    <source>
        <dbReference type="ARBA" id="ARBA00052716"/>
    </source>
</evidence>
<comment type="caution">
    <text evidence="21">The sequence shown here is derived from an EMBL/GenBank/DDBJ whole genome shotgun (WGS) entry which is preliminary data.</text>
</comment>
<keyword evidence="22" id="KW-1185">Reference proteome</keyword>
<feature type="binding site" evidence="17">
    <location>
        <position position="263"/>
    </location>
    <ligand>
        <name>NAD(+)</name>
        <dbReference type="ChEBI" id="CHEBI:57540"/>
    </ligand>
</feature>
<dbReference type="HAMAP" id="MF_00394">
    <property type="entry name" value="NAD_Glyc3P_dehydrog"/>
    <property type="match status" value="1"/>
</dbReference>
<evidence type="ECO:0000259" key="20">
    <source>
        <dbReference type="Pfam" id="PF07479"/>
    </source>
</evidence>
<gene>
    <name evidence="14" type="primary">gpsA</name>
    <name evidence="21" type="ORF">FD20_GL000947</name>
</gene>
<feature type="binding site" evidence="17">
    <location>
        <begin position="12"/>
        <end position="17"/>
    </location>
    <ligand>
        <name>NAD(+)</name>
        <dbReference type="ChEBI" id="CHEBI:57540"/>
    </ligand>
</feature>
<feature type="binding site" evidence="14">
    <location>
        <position position="16"/>
    </location>
    <ligand>
        <name>NADPH</name>
        <dbReference type="ChEBI" id="CHEBI:57783"/>
    </ligand>
</feature>
<dbReference type="NCBIfam" id="NF000942">
    <property type="entry name" value="PRK00094.1-4"/>
    <property type="match status" value="1"/>
</dbReference>
<reference evidence="21 22" key="1">
    <citation type="journal article" date="2015" name="Genome Announc.">
        <title>Expanding the biotechnology potential of lactobacilli through comparative genomics of 213 strains and associated genera.</title>
        <authorList>
            <person name="Sun Z."/>
            <person name="Harris H.M."/>
            <person name="McCann A."/>
            <person name="Guo C."/>
            <person name="Argimon S."/>
            <person name="Zhang W."/>
            <person name="Yang X."/>
            <person name="Jeffery I.B."/>
            <person name="Cooney J.C."/>
            <person name="Kagawa T.F."/>
            <person name="Liu W."/>
            <person name="Song Y."/>
            <person name="Salvetti E."/>
            <person name="Wrobel A."/>
            <person name="Rasinkangas P."/>
            <person name="Parkhill J."/>
            <person name="Rea M.C."/>
            <person name="O'Sullivan O."/>
            <person name="Ritari J."/>
            <person name="Douillard F.P."/>
            <person name="Paul Ross R."/>
            <person name="Yang R."/>
            <person name="Briner A.E."/>
            <person name="Felis G.E."/>
            <person name="de Vos W.M."/>
            <person name="Barrangou R."/>
            <person name="Klaenhammer T.R."/>
            <person name="Caufield P.W."/>
            <person name="Cui Y."/>
            <person name="Zhang H."/>
            <person name="O'Toole P.W."/>
        </authorList>
    </citation>
    <scope>NUCLEOTIDE SEQUENCE [LARGE SCALE GENOMIC DNA]</scope>
    <source>
        <strain evidence="21 22">DSM 19971</strain>
    </source>
</reference>
<sequence>MVLVCKKVAVIGAGSWGSILANILVMNGNKVCIWSRRKKQVDELNNQHTNHHYLSDFTYDRRLIASEDMAKVLEDASTVLFAVPTKAMRSVAADVATILKEKKLKPVIVHASKGLELRTHKRISEIISEEIAAENRKGIVALSGPSHAEEVAKKDITLVTAASEDLTSAKNVQKLFMNNYFRVYTNTDIIGVELGAAFKNIIALGAGALHGLGYGDDAKAALMTRGLAEIARLGIALGADPLTFIGLSGVGDLIVTCTSIHSRNWRAGNQLGQGEALQDVITNMGMVIEGLSTTKAAYELAAQEKIEMPITTAIYQVLYENKDIRQAISDLMQREGRSE</sequence>
<dbReference type="GO" id="GO:0141153">
    <property type="term" value="F:glycerol-3-phosphate dehydrogenase (NADP+) activity"/>
    <property type="evidence" value="ECO:0007669"/>
    <property type="project" value="RHEA"/>
</dbReference>
<dbReference type="Gene3D" id="1.10.1040.10">
    <property type="entry name" value="N-(1-d-carboxylethyl)-l-norvaline Dehydrogenase, domain 2"/>
    <property type="match status" value="1"/>
</dbReference>
<keyword evidence="6 14" id="KW-0520">NAD</keyword>
<dbReference type="FunFam" id="3.40.50.720:FF:000019">
    <property type="entry name" value="Glycerol-3-phosphate dehydrogenase [NAD(P)+]"/>
    <property type="match status" value="1"/>
</dbReference>
<feature type="binding site" evidence="14">
    <location>
        <position position="113"/>
    </location>
    <ligand>
        <name>sn-glycerol 3-phosphate</name>
        <dbReference type="ChEBI" id="CHEBI:57597"/>
    </ligand>
</feature>
<feature type="binding site" evidence="14">
    <location>
        <position position="199"/>
    </location>
    <ligand>
        <name>sn-glycerol 3-phosphate</name>
        <dbReference type="ChEBI" id="CHEBI:57597"/>
    </ligand>
</feature>
<protein>
    <recommendedName>
        <fullName evidence="12 14">Glycerol-3-phosphate dehydrogenase [NAD(P)+]</fullName>
        <ecNumber evidence="11 14">1.1.1.94</ecNumber>
    </recommendedName>
    <alternativeName>
        <fullName evidence="14">NAD(P)(+)-dependent glycerol-3-phosphate dehydrogenase</fullName>
    </alternativeName>
    <alternativeName>
        <fullName evidence="13 14">NAD(P)H-dependent dihydroxyacetone-phosphate reductase</fullName>
    </alternativeName>
</protein>
<evidence type="ECO:0000256" key="16">
    <source>
        <dbReference type="PIRSR" id="PIRSR000114-2"/>
    </source>
</evidence>
<evidence type="ECO:0000256" key="13">
    <source>
        <dbReference type="ARBA" id="ARBA00080511"/>
    </source>
</evidence>
<evidence type="ECO:0000256" key="7">
    <source>
        <dbReference type="ARBA" id="ARBA00023098"/>
    </source>
</evidence>
<keyword evidence="5 14" id="KW-0560">Oxidoreductase</keyword>
<evidence type="ECO:0000256" key="15">
    <source>
        <dbReference type="PIRSR" id="PIRSR000114-1"/>
    </source>
</evidence>
<dbReference type="PANTHER" id="PTHR11728">
    <property type="entry name" value="GLYCEROL-3-PHOSPHATE DEHYDROGENASE"/>
    <property type="match status" value="1"/>
</dbReference>
<dbReference type="SUPFAM" id="SSF48179">
    <property type="entry name" value="6-phosphogluconate dehydrogenase C-terminal domain-like"/>
    <property type="match status" value="1"/>
</dbReference>
<dbReference type="InterPro" id="IPR006109">
    <property type="entry name" value="G3P_DH_NAD-dep_C"/>
</dbReference>
<dbReference type="NCBIfam" id="NF000940">
    <property type="entry name" value="PRK00094.1-2"/>
    <property type="match status" value="1"/>
</dbReference>
<evidence type="ECO:0000256" key="5">
    <source>
        <dbReference type="ARBA" id="ARBA00023002"/>
    </source>
</evidence>
<keyword evidence="4 14" id="KW-0521">NADP</keyword>
<keyword evidence="3 14" id="KW-0547">Nucleotide-binding</keyword>
<feature type="binding site" evidence="17">
    <location>
        <position position="148"/>
    </location>
    <ligand>
        <name>NAD(+)</name>
        <dbReference type="ChEBI" id="CHEBI:57540"/>
    </ligand>
</feature>
<dbReference type="PANTHER" id="PTHR11728:SF1">
    <property type="entry name" value="GLYCEROL-3-PHOSPHATE DEHYDROGENASE [NAD(+)] 2, CHLOROPLASTIC"/>
    <property type="match status" value="1"/>
</dbReference>
<feature type="binding site" evidence="14">
    <location>
        <position position="113"/>
    </location>
    <ligand>
        <name>NADPH</name>
        <dbReference type="ChEBI" id="CHEBI:57783"/>
    </ligand>
</feature>
<evidence type="ECO:0000256" key="2">
    <source>
        <dbReference type="ARBA" id="ARBA00022516"/>
    </source>
</evidence>
<dbReference type="NCBIfam" id="NF000941">
    <property type="entry name" value="PRK00094.1-3"/>
    <property type="match status" value="1"/>
</dbReference>
<dbReference type="InterPro" id="IPR008927">
    <property type="entry name" value="6-PGluconate_DH-like_C_sf"/>
</dbReference>
<organism evidence="21 22">
    <name type="scientific">Liquorilactobacillus uvarum DSM 19971</name>
    <dbReference type="NCBI Taxonomy" id="1423812"/>
    <lineage>
        <taxon>Bacteria</taxon>
        <taxon>Bacillati</taxon>
        <taxon>Bacillota</taxon>
        <taxon>Bacilli</taxon>
        <taxon>Lactobacillales</taxon>
        <taxon>Lactobacillaceae</taxon>
        <taxon>Liquorilactobacillus</taxon>
    </lineage>
</organism>
<dbReference type="GO" id="GO:0141152">
    <property type="term" value="F:glycerol-3-phosphate dehydrogenase (NAD+) activity"/>
    <property type="evidence" value="ECO:0007669"/>
    <property type="project" value="RHEA"/>
</dbReference>
<evidence type="ECO:0000259" key="19">
    <source>
        <dbReference type="Pfam" id="PF01210"/>
    </source>
</evidence>
<keyword evidence="8 14" id="KW-0594">Phospholipid biosynthesis</keyword>
<dbReference type="GO" id="GO:0005829">
    <property type="term" value="C:cytosol"/>
    <property type="evidence" value="ECO:0007669"/>
    <property type="project" value="TreeGrafter"/>
</dbReference>
<proteinExistence type="inferred from homology"/>
<dbReference type="InterPro" id="IPR013328">
    <property type="entry name" value="6PGD_dom2"/>
</dbReference>
<dbReference type="Pfam" id="PF07479">
    <property type="entry name" value="NAD_Gly3P_dh_C"/>
    <property type="match status" value="1"/>
</dbReference>
<dbReference type="AlphaFoldDB" id="A0A0R1QDF2"/>
<feature type="binding site" evidence="14">
    <location>
        <position position="289"/>
    </location>
    <ligand>
        <name>NADPH</name>
        <dbReference type="ChEBI" id="CHEBI:57783"/>
    </ligand>
</feature>
<feature type="binding site" evidence="14">
    <location>
        <position position="36"/>
    </location>
    <ligand>
        <name>NADPH</name>
        <dbReference type="ChEBI" id="CHEBI:57783"/>
    </ligand>
</feature>
<feature type="active site" description="Proton acceptor" evidence="14 15">
    <location>
        <position position="199"/>
    </location>
</feature>
<keyword evidence="9 14" id="KW-1208">Phospholipid metabolism</keyword>
<feature type="binding site" evidence="14">
    <location>
        <position position="287"/>
    </location>
    <ligand>
        <name>NADPH</name>
        <dbReference type="ChEBI" id="CHEBI:57783"/>
    </ligand>
</feature>
<evidence type="ECO:0000256" key="12">
    <source>
        <dbReference type="ARBA" id="ARBA00069372"/>
    </source>
</evidence>
<evidence type="ECO:0000256" key="11">
    <source>
        <dbReference type="ARBA" id="ARBA00066687"/>
    </source>
</evidence>
<comment type="catalytic activity">
    <reaction evidence="14">
        <text>sn-glycerol 3-phosphate + NAD(+) = dihydroxyacetone phosphate + NADH + H(+)</text>
        <dbReference type="Rhea" id="RHEA:11092"/>
        <dbReference type="ChEBI" id="CHEBI:15378"/>
        <dbReference type="ChEBI" id="CHEBI:57540"/>
        <dbReference type="ChEBI" id="CHEBI:57597"/>
        <dbReference type="ChEBI" id="CHEBI:57642"/>
        <dbReference type="ChEBI" id="CHEBI:57945"/>
        <dbReference type="EC" id="1.1.1.94"/>
    </reaction>
</comment>
<dbReference type="EMBL" id="AZEG01000002">
    <property type="protein sequence ID" value="KRL38872.1"/>
    <property type="molecule type" value="Genomic_DNA"/>
</dbReference>
<dbReference type="Pfam" id="PF01210">
    <property type="entry name" value="NAD_Gly3P_dh_N"/>
    <property type="match status" value="1"/>
</dbReference>
<evidence type="ECO:0000256" key="1">
    <source>
        <dbReference type="ARBA" id="ARBA00011009"/>
    </source>
</evidence>
<feature type="domain" description="Glycerol-3-phosphate dehydrogenase NAD-dependent N-terminal" evidence="19">
    <location>
        <begin position="7"/>
        <end position="167"/>
    </location>
</feature>
<feature type="binding site" evidence="16">
    <location>
        <begin position="263"/>
        <end position="264"/>
    </location>
    <ligand>
        <name>substrate</name>
    </ligand>
</feature>
<feature type="binding site" evidence="14">
    <location>
        <position position="262"/>
    </location>
    <ligand>
        <name>sn-glycerol 3-phosphate</name>
        <dbReference type="ChEBI" id="CHEBI:57597"/>
    </ligand>
</feature>
<evidence type="ECO:0000256" key="6">
    <source>
        <dbReference type="ARBA" id="ARBA00023027"/>
    </source>
</evidence>
<dbReference type="EC" id="1.1.1.94" evidence="11 14"/>
<evidence type="ECO:0000256" key="18">
    <source>
        <dbReference type="RuleBase" id="RU000437"/>
    </source>
</evidence>
<dbReference type="GO" id="GO:0051287">
    <property type="term" value="F:NAD binding"/>
    <property type="evidence" value="ECO:0007669"/>
    <property type="project" value="InterPro"/>
</dbReference>
<dbReference type="PIRSF" id="PIRSF000114">
    <property type="entry name" value="Glycerol-3-P_dh"/>
    <property type="match status" value="1"/>
</dbReference>
<feature type="binding site" evidence="14">
    <location>
        <position position="37"/>
    </location>
    <ligand>
        <name>NADPH</name>
        <dbReference type="ChEBI" id="CHEBI:57783"/>
    </ligand>
</feature>
<dbReference type="GO" id="GO:0005975">
    <property type="term" value="P:carbohydrate metabolic process"/>
    <property type="evidence" value="ECO:0007669"/>
    <property type="project" value="InterPro"/>
</dbReference>
<evidence type="ECO:0000256" key="8">
    <source>
        <dbReference type="ARBA" id="ARBA00023209"/>
    </source>
</evidence>
<dbReference type="InterPro" id="IPR011128">
    <property type="entry name" value="G3P_DH_NAD-dep_N"/>
</dbReference>
<dbReference type="InterPro" id="IPR006168">
    <property type="entry name" value="G3P_DH_NAD-dep"/>
</dbReference>
<dbReference type="Proteomes" id="UP000051155">
    <property type="component" value="Unassembled WGS sequence"/>
</dbReference>
<evidence type="ECO:0000256" key="17">
    <source>
        <dbReference type="PIRSR" id="PIRSR000114-3"/>
    </source>
</evidence>
<feature type="binding site" evidence="14">
    <location>
        <position position="53"/>
    </location>
    <ligand>
        <name>NADPH</name>
        <dbReference type="ChEBI" id="CHEBI:57783"/>
    </ligand>
</feature>
<feature type="binding site" evidence="14">
    <location>
        <position position="146"/>
    </location>
    <ligand>
        <name>sn-glycerol 3-phosphate</name>
        <dbReference type="ChEBI" id="CHEBI:57597"/>
    </ligand>
</feature>
<feature type="binding site" evidence="14">
    <location>
        <position position="15"/>
    </location>
    <ligand>
        <name>NADPH</name>
        <dbReference type="ChEBI" id="CHEBI:57783"/>
    </ligand>
</feature>
<dbReference type="Gene3D" id="3.40.50.720">
    <property type="entry name" value="NAD(P)-binding Rossmann-like Domain"/>
    <property type="match status" value="1"/>
</dbReference>
<comment type="subcellular location">
    <subcellularLocation>
        <location evidence="14">Cytoplasm</location>
    </subcellularLocation>
</comment>
<evidence type="ECO:0000256" key="9">
    <source>
        <dbReference type="ARBA" id="ARBA00023264"/>
    </source>
</evidence>
<feature type="binding site" evidence="14">
    <location>
        <position position="148"/>
    </location>
    <ligand>
        <name>NADPH</name>
        <dbReference type="ChEBI" id="CHEBI:57783"/>
    </ligand>
</feature>
<evidence type="ECO:0000256" key="14">
    <source>
        <dbReference type="HAMAP-Rule" id="MF_00394"/>
    </source>
</evidence>
<dbReference type="InterPro" id="IPR036291">
    <property type="entry name" value="NAD(P)-bd_dom_sf"/>
</dbReference>
<comment type="catalytic activity">
    <reaction evidence="10">
        <text>sn-glycerol 3-phosphate + NADP(+) = dihydroxyacetone phosphate + NADPH + H(+)</text>
        <dbReference type="Rhea" id="RHEA:11096"/>
        <dbReference type="ChEBI" id="CHEBI:15378"/>
        <dbReference type="ChEBI" id="CHEBI:57597"/>
        <dbReference type="ChEBI" id="CHEBI:57642"/>
        <dbReference type="ChEBI" id="CHEBI:57783"/>
        <dbReference type="ChEBI" id="CHEBI:58349"/>
        <dbReference type="EC" id="1.1.1.94"/>
    </reaction>
    <physiologicalReaction direction="right-to-left" evidence="10">
        <dbReference type="Rhea" id="RHEA:11098"/>
    </physiologicalReaction>
</comment>
<feature type="binding site" evidence="14">
    <location>
        <position position="264"/>
    </location>
    <ligand>
        <name>sn-glycerol 3-phosphate</name>
        <dbReference type="ChEBI" id="CHEBI:57597"/>
    </ligand>
</feature>
<feature type="binding site" evidence="16">
    <location>
        <position position="113"/>
    </location>
    <ligand>
        <name>substrate</name>
    </ligand>
</feature>
<evidence type="ECO:0000313" key="22">
    <source>
        <dbReference type="Proteomes" id="UP000051155"/>
    </source>
</evidence>
<feature type="binding site" evidence="14">
    <location>
        <position position="263"/>
    </location>
    <ligand>
        <name>sn-glycerol 3-phosphate</name>
        <dbReference type="ChEBI" id="CHEBI:57597"/>
    </ligand>
</feature>
<dbReference type="PRINTS" id="PR00077">
    <property type="entry name" value="GPDHDRGNASE"/>
</dbReference>
<keyword evidence="14" id="KW-0963">Cytoplasm</keyword>
<feature type="binding site" evidence="14">
    <location>
        <position position="252"/>
    </location>
    <ligand>
        <name>sn-glycerol 3-phosphate</name>
        <dbReference type="ChEBI" id="CHEBI:57597"/>
    </ligand>
</feature>
<dbReference type="GO" id="GO:0008654">
    <property type="term" value="P:phospholipid biosynthetic process"/>
    <property type="evidence" value="ECO:0007669"/>
    <property type="project" value="UniProtKB-KW"/>
</dbReference>
<dbReference type="GO" id="GO:0046168">
    <property type="term" value="P:glycerol-3-phosphate catabolic process"/>
    <property type="evidence" value="ECO:0007669"/>
    <property type="project" value="InterPro"/>
</dbReference>
<comment type="similarity">
    <text evidence="1 14 18">Belongs to the NAD-dependent glycerol-3-phosphate dehydrogenase family.</text>
</comment>
<evidence type="ECO:0000256" key="3">
    <source>
        <dbReference type="ARBA" id="ARBA00022741"/>
    </source>
</evidence>
<dbReference type="PATRIC" id="fig|1423812.3.peg.1011"/>
<dbReference type="GO" id="GO:0006650">
    <property type="term" value="P:glycerophospholipid metabolic process"/>
    <property type="evidence" value="ECO:0007669"/>
    <property type="project" value="UniProtKB-UniRule"/>
</dbReference>
<dbReference type="SUPFAM" id="SSF51735">
    <property type="entry name" value="NAD(P)-binding Rossmann-fold domains"/>
    <property type="match status" value="1"/>
</dbReference>
<dbReference type="FunFam" id="1.10.1040.10:FF:000001">
    <property type="entry name" value="Glycerol-3-phosphate dehydrogenase [NAD(P)+]"/>
    <property type="match status" value="1"/>
</dbReference>
<accession>A0A0R1QDF2</accession>
<dbReference type="GO" id="GO:0046167">
    <property type="term" value="P:glycerol-3-phosphate biosynthetic process"/>
    <property type="evidence" value="ECO:0007669"/>
    <property type="project" value="UniProtKB-UniRule"/>
</dbReference>
<comment type="pathway">
    <text evidence="14">Membrane lipid metabolism; glycerophospholipid metabolism.</text>
</comment>
<feature type="binding site" evidence="14">
    <location>
        <position position="263"/>
    </location>
    <ligand>
        <name>NADPH</name>
        <dbReference type="ChEBI" id="CHEBI:57783"/>
    </ligand>
</feature>
<dbReference type="UniPathway" id="UPA00940"/>
<evidence type="ECO:0000313" key="21">
    <source>
        <dbReference type="EMBL" id="KRL38872.1"/>
    </source>
</evidence>
<keyword evidence="2 14" id="KW-0444">Lipid biosynthesis</keyword>
<keyword evidence="7 14" id="KW-0443">Lipid metabolism</keyword>